<feature type="transmembrane region" description="Helical" evidence="1">
    <location>
        <begin position="37"/>
        <end position="55"/>
    </location>
</feature>
<feature type="region of interest" description="Disordered" evidence="2">
    <location>
        <begin position="169"/>
        <end position="207"/>
    </location>
</feature>
<dbReference type="PANTHER" id="PTHR12300">
    <property type="entry name" value="HVA22-LIKE PROTEINS"/>
    <property type="match status" value="1"/>
</dbReference>
<reference evidence="3 4" key="1">
    <citation type="submission" date="2023-04" db="EMBL/GenBank/DDBJ databases">
        <title>Genome of Basidiobolus ranarum AG-B5.</title>
        <authorList>
            <person name="Stajich J.E."/>
            <person name="Carter-House D."/>
            <person name="Gryganskyi A."/>
        </authorList>
    </citation>
    <scope>NUCLEOTIDE SEQUENCE [LARGE SCALE GENOMIC DNA]</scope>
    <source>
        <strain evidence="3 4">AG-B5</strain>
    </source>
</reference>
<keyword evidence="1" id="KW-0812">Transmembrane</keyword>
<organism evidence="3 4">
    <name type="scientific">Basidiobolus ranarum</name>
    <dbReference type="NCBI Taxonomy" id="34480"/>
    <lineage>
        <taxon>Eukaryota</taxon>
        <taxon>Fungi</taxon>
        <taxon>Fungi incertae sedis</taxon>
        <taxon>Zoopagomycota</taxon>
        <taxon>Entomophthoromycotina</taxon>
        <taxon>Basidiobolomycetes</taxon>
        <taxon>Basidiobolales</taxon>
        <taxon>Basidiobolaceae</taxon>
        <taxon>Basidiobolus</taxon>
    </lineage>
</organism>
<evidence type="ECO:0000313" key="4">
    <source>
        <dbReference type="Proteomes" id="UP001479436"/>
    </source>
</evidence>
<feature type="transmembrane region" description="Helical" evidence="1">
    <location>
        <begin position="6"/>
        <end position="25"/>
    </location>
</feature>
<comment type="subcellular location">
    <subcellularLocation>
        <location evidence="1">Membrane</location>
        <topology evidence="1">Multi-pass membrane protein</topology>
    </subcellularLocation>
</comment>
<evidence type="ECO:0000256" key="2">
    <source>
        <dbReference type="SAM" id="MobiDB-lite"/>
    </source>
</evidence>
<dbReference type="Proteomes" id="UP001479436">
    <property type="component" value="Unassembled WGS sequence"/>
</dbReference>
<dbReference type="InterPro" id="IPR004345">
    <property type="entry name" value="TB2_DP1_HVA22"/>
</dbReference>
<keyword evidence="4" id="KW-1185">Reference proteome</keyword>
<comment type="caution">
    <text evidence="1">Lacks conserved residue(s) required for the propagation of feature annotation.</text>
</comment>
<keyword evidence="1" id="KW-0472">Membrane</keyword>
<gene>
    <name evidence="3" type="ORF">K7432_011734</name>
</gene>
<protein>
    <recommendedName>
        <fullName evidence="1">Protein YOP1</fullName>
    </recommendedName>
</protein>
<comment type="caution">
    <text evidence="3">The sequence shown here is derived from an EMBL/GenBank/DDBJ whole genome shotgun (WGS) entry which is preliminary data.</text>
</comment>
<dbReference type="PANTHER" id="PTHR12300:SF117">
    <property type="entry name" value="LP05237P-RELATED"/>
    <property type="match status" value="1"/>
</dbReference>
<feature type="compositionally biased region" description="Basic residues" evidence="2">
    <location>
        <begin position="195"/>
        <end position="205"/>
    </location>
</feature>
<accession>A0ABR2WLV2</accession>
<dbReference type="EMBL" id="JASJQH010000942">
    <property type="protein sequence ID" value="KAK9762479.1"/>
    <property type="molecule type" value="Genomic_DNA"/>
</dbReference>
<dbReference type="Pfam" id="PF03134">
    <property type="entry name" value="TB2_DP1_HVA22"/>
    <property type="match status" value="1"/>
</dbReference>
<sequence>MVLIYFLTKAVCTVGGLIYPAYASFKALEERRSEELLTWLMFWIVMGVFTAVEFVADIVVFWFPFYYQLKMIFILWLILPQTQGSTYLYNTFIHPTLARHEAEIDGMLEKVQTEVKKTSVEMGKRGVEVLQKAAMESLTKGQFILMDHLAQQSETGEASTSVQLEEIDDEEEADVVNNTTSKIQNEETPVQTTKTRSRTKSRPQRASKNDIVVIDEILSFSDRDVNDLTGFDSDSDTPLILRTRRT</sequence>
<evidence type="ECO:0000313" key="3">
    <source>
        <dbReference type="EMBL" id="KAK9762479.1"/>
    </source>
</evidence>
<evidence type="ECO:0000256" key="1">
    <source>
        <dbReference type="RuleBase" id="RU362006"/>
    </source>
</evidence>
<feature type="compositionally biased region" description="Polar residues" evidence="2">
    <location>
        <begin position="176"/>
        <end position="191"/>
    </location>
</feature>
<proteinExistence type="inferred from homology"/>
<comment type="similarity">
    <text evidence="1">Belongs to the DP1 family.</text>
</comment>
<name>A0ABR2WLV2_9FUNG</name>
<keyword evidence="1" id="KW-1133">Transmembrane helix</keyword>